<keyword evidence="20" id="KW-0915">Sodium</keyword>
<dbReference type="InterPro" id="IPR005106">
    <property type="entry name" value="Asp/hSer_DH_NAD-bd"/>
</dbReference>
<dbReference type="InterPro" id="IPR019811">
    <property type="entry name" value="HDH_CS"/>
</dbReference>
<evidence type="ECO:0000256" key="8">
    <source>
        <dbReference type="ARBA" id="ARBA00010046"/>
    </source>
</evidence>
<comment type="cofactor">
    <cofactor evidence="1">
        <name>a metal cation</name>
        <dbReference type="ChEBI" id="CHEBI:25213"/>
    </cofactor>
</comment>
<evidence type="ECO:0000256" key="14">
    <source>
        <dbReference type="ARBA" id="ARBA00022741"/>
    </source>
</evidence>
<dbReference type="STRING" id="262004.SAMN04489796_109115"/>
<dbReference type="CDD" id="cd04922">
    <property type="entry name" value="ACT_AKi-HSDH-ThrA_2"/>
    <property type="match status" value="1"/>
</dbReference>
<dbReference type="GO" id="GO:0004412">
    <property type="term" value="F:homoserine dehydrogenase activity"/>
    <property type="evidence" value="ECO:0007669"/>
    <property type="project" value="UniProtKB-EC"/>
</dbReference>
<comment type="similarity">
    <text evidence="8">In the N-terminal section; belongs to the aspartokinase family.</text>
</comment>
<keyword evidence="10" id="KW-0028">Amino-acid biosynthesis</keyword>
<keyword evidence="16" id="KW-0067">ATP-binding</keyword>
<dbReference type="InterPro" id="IPR018042">
    <property type="entry name" value="Aspartate_kinase_CS"/>
</dbReference>
<evidence type="ECO:0000256" key="3">
    <source>
        <dbReference type="ARBA" id="ARBA00004986"/>
    </source>
</evidence>
<protein>
    <submittedName>
        <fullName evidence="29">Aspartate kinase</fullName>
    </submittedName>
</protein>
<dbReference type="Pfam" id="PF00742">
    <property type="entry name" value="Homoserine_dh"/>
    <property type="match status" value="1"/>
</dbReference>
<dbReference type="SUPFAM" id="SSF51735">
    <property type="entry name" value="NAD(P)-binding Rossmann-fold domains"/>
    <property type="match status" value="1"/>
</dbReference>
<comment type="catalytic activity">
    <reaction evidence="26">
        <text>L-homoserine + NADP(+) = L-aspartate 4-semialdehyde + NADPH + H(+)</text>
        <dbReference type="Rhea" id="RHEA:15761"/>
        <dbReference type="ChEBI" id="CHEBI:15378"/>
        <dbReference type="ChEBI" id="CHEBI:57476"/>
        <dbReference type="ChEBI" id="CHEBI:57783"/>
        <dbReference type="ChEBI" id="CHEBI:58349"/>
        <dbReference type="ChEBI" id="CHEBI:537519"/>
        <dbReference type="EC" id="1.1.1.3"/>
    </reaction>
    <physiologicalReaction direction="right-to-left" evidence="26">
        <dbReference type="Rhea" id="RHEA:15763"/>
    </physiologicalReaction>
</comment>
<organism evidence="29 30">
    <name type="scientific">Winogradskyella thalassocola</name>
    <dbReference type="NCBI Taxonomy" id="262004"/>
    <lineage>
        <taxon>Bacteria</taxon>
        <taxon>Pseudomonadati</taxon>
        <taxon>Bacteroidota</taxon>
        <taxon>Flavobacteriia</taxon>
        <taxon>Flavobacteriales</taxon>
        <taxon>Flavobacteriaceae</taxon>
        <taxon>Winogradskyella</taxon>
    </lineage>
</organism>
<dbReference type="EMBL" id="FNCZ01000009">
    <property type="protein sequence ID" value="SDI31962.1"/>
    <property type="molecule type" value="Genomic_DNA"/>
</dbReference>
<keyword evidence="23" id="KW-0511">Multifunctional enzyme</keyword>
<comment type="function">
    <text evidence="24">Bifunctional aspartate kinase and homoserine dehydrogenase that catalyzes the first and the third steps toward the synthesis of lysine, methionine and threonine from aspartate.</text>
</comment>
<dbReference type="SUPFAM" id="SSF55347">
    <property type="entry name" value="Glyceraldehyde-3-phosphate dehydrogenase-like, C-terminal domain"/>
    <property type="match status" value="1"/>
</dbReference>
<dbReference type="FunFam" id="3.30.360.10:FF:000006">
    <property type="entry name" value="Bifunctional aspartokinase/homoserine dehydrogenase"/>
    <property type="match status" value="1"/>
</dbReference>
<proteinExistence type="inferred from homology"/>
<dbReference type="GO" id="GO:0005524">
    <property type="term" value="F:ATP binding"/>
    <property type="evidence" value="ECO:0007669"/>
    <property type="project" value="UniProtKB-KW"/>
</dbReference>
<evidence type="ECO:0000256" key="7">
    <source>
        <dbReference type="ARBA" id="ARBA00007952"/>
    </source>
</evidence>
<dbReference type="Gene3D" id="3.30.2130.10">
    <property type="entry name" value="VC0802-like"/>
    <property type="match status" value="1"/>
</dbReference>
<evidence type="ECO:0000256" key="23">
    <source>
        <dbReference type="ARBA" id="ARBA00023268"/>
    </source>
</evidence>
<evidence type="ECO:0000256" key="26">
    <source>
        <dbReference type="ARBA" id="ARBA00048841"/>
    </source>
</evidence>
<evidence type="ECO:0000256" key="5">
    <source>
        <dbReference type="ARBA" id="ARBA00005062"/>
    </source>
</evidence>
<evidence type="ECO:0000256" key="6">
    <source>
        <dbReference type="ARBA" id="ARBA00005139"/>
    </source>
</evidence>
<sequence length="824" mass="90602">MKVLKFGGTSVGSAENINKVISILDQQSKTTNIAVVVSAVGGITDKLLEAGNLACNKDLDYKHKYDTIWSIHNAVIEGLFLNPDNDKSIQKKQDDLHDLITEKLSDLKSLLDGIYLINELSPKTKDKLLSFGENLSSTIIYYTLESRAIDAALKNSQELIVTDSNFNNATVYFDITNTNIQSFFNSNSSPIVLLPGFVSNSINGEITTLGRGGSDYTAAIIAAAMDADELQIWTDVSGMYTTNPKLVKQASPIVELSYQEAVELSHFGAKVLYPPTVMPVLKKKIPIVIKNTLDPDAIGTTITQNVTPNGNSPVKGISNIDNVALLTLQGNGMVGVPGFSKRLFETLAQEKINIILITQSSSEHTICFGISDLDAQRAKIAIDSVFEYEIALQKIDPIVLETNLSIIAVIGDKMKNHQGISGKMFSTLGKNNVNIRAIAQGASERNISAVIHKNDVKKALNSLHEQFFEIKTKQINLFITGVGNVGERLIEQIKQQKGYLKENFKINLRIAGLSNSRTMVVNDEGINLKNWKQELENGEKATLDGFFEHAKNLNLRNSVFVDITANEAVSNIYGNYLKQSISVVACNKIACSGNIEYYNELKALSRQYNASFLFETNVGAGLPVLDTLSNLITSGDKINTIQAVLSGSLNFIFNNFNAETTFYDVVKQAQEEGYTEPDPRIDLSGIDVARKVLILARESGHAIELSQLETDNFLTENASNSDTVEDFFKTLIEDEAYYQRLFKSAQDNNCQLKFVAEFNNGKAKVGLQEIPEGHPFYNLKGKDNIVMFYTQRYPEQPLIIKGAGAGADVTASGLFADIIRIANN</sequence>
<dbReference type="Pfam" id="PF22468">
    <property type="entry name" value="ACT_9"/>
    <property type="match status" value="2"/>
</dbReference>
<dbReference type="Pfam" id="PF00696">
    <property type="entry name" value="AA_kinase"/>
    <property type="match status" value="1"/>
</dbReference>
<keyword evidence="13" id="KW-0479">Metal-binding</keyword>
<dbReference type="UniPathway" id="UPA00051">
    <property type="reaction ID" value="UER00462"/>
</dbReference>
<dbReference type="GO" id="GO:0009090">
    <property type="term" value="P:homoserine biosynthetic process"/>
    <property type="evidence" value="ECO:0007669"/>
    <property type="project" value="UniProtKB-ARBA"/>
</dbReference>
<keyword evidence="21" id="KW-0457">Lysine biosynthesis</keyword>
<name>A0A1G8JLE4_9FLAO</name>
<comment type="pathway">
    <text evidence="6">Amino-acid biosynthesis; L-threonine biosynthesis; L-threonine from L-aspartate: step 1/5.</text>
</comment>
<evidence type="ECO:0000256" key="12">
    <source>
        <dbReference type="ARBA" id="ARBA00022697"/>
    </source>
</evidence>
<evidence type="ECO:0000256" key="22">
    <source>
        <dbReference type="ARBA" id="ARBA00023167"/>
    </source>
</evidence>
<dbReference type="InterPro" id="IPR011147">
    <property type="entry name" value="Bifunc_Aspkin/hSer_DH"/>
</dbReference>
<feature type="domain" description="ACT" evidence="28">
    <location>
        <begin position="409"/>
        <end position="482"/>
    </location>
</feature>
<comment type="catalytic activity">
    <reaction evidence="25">
        <text>L-aspartate + ATP = 4-phospho-L-aspartate + ADP</text>
        <dbReference type="Rhea" id="RHEA:23776"/>
        <dbReference type="ChEBI" id="CHEBI:29991"/>
        <dbReference type="ChEBI" id="CHEBI:30616"/>
        <dbReference type="ChEBI" id="CHEBI:57535"/>
        <dbReference type="ChEBI" id="CHEBI:456216"/>
        <dbReference type="EC" id="2.7.2.4"/>
    </reaction>
    <physiologicalReaction direction="left-to-right" evidence="25">
        <dbReference type="Rhea" id="RHEA:23777"/>
    </physiologicalReaction>
</comment>
<evidence type="ECO:0000256" key="21">
    <source>
        <dbReference type="ARBA" id="ARBA00023154"/>
    </source>
</evidence>
<dbReference type="FunFam" id="3.30.2130.10:FF:000001">
    <property type="entry name" value="Bifunctional aspartokinase/homoserine dehydrogenase"/>
    <property type="match status" value="1"/>
</dbReference>
<evidence type="ECO:0000256" key="18">
    <source>
        <dbReference type="ARBA" id="ARBA00023002"/>
    </source>
</evidence>
<evidence type="ECO:0000256" key="24">
    <source>
        <dbReference type="ARBA" id="ARBA00044938"/>
    </source>
</evidence>
<dbReference type="Gene3D" id="1.20.120.1320">
    <property type="entry name" value="Aspartokinase, catalytic domain"/>
    <property type="match status" value="1"/>
</dbReference>
<dbReference type="InterPro" id="IPR054352">
    <property type="entry name" value="ACT_Aspartokinase"/>
</dbReference>
<dbReference type="CDD" id="cd04921">
    <property type="entry name" value="ACT_AKi-HSDH-ThrA-like_1"/>
    <property type="match status" value="1"/>
</dbReference>
<dbReference type="Gene3D" id="3.30.360.10">
    <property type="entry name" value="Dihydrodipicolinate Reductase, domain 2"/>
    <property type="match status" value="1"/>
</dbReference>
<keyword evidence="15 29" id="KW-0418">Kinase</keyword>
<evidence type="ECO:0000256" key="9">
    <source>
        <dbReference type="ARBA" id="ARBA00011881"/>
    </source>
</evidence>
<dbReference type="SUPFAM" id="SSF55021">
    <property type="entry name" value="ACT-like"/>
    <property type="match status" value="2"/>
</dbReference>
<evidence type="ECO:0000313" key="29">
    <source>
        <dbReference type="EMBL" id="SDI31962.1"/>
    </source>
</evidence>
<dbReference type="NCBIfam" id="TIGR00657">
    <property type="entry name" value="asp_kinases"/>
    <property type="match status" value="1"/>
</dbReference>
<evidence type="ECO:0000256" key="19">
    <source>
        <dbReference type="ARBA" id="ARBA00023027"/>
    </source>
</evidence>
<dbReference type="PROSITE" id="PS01042">
    <property type="entry name" value="HOMOSER_DHGENASE"/>
    <property type="match status" value="1"/>
</dbReference>
<keyword evidence="11" id="KW-0808">Transferase</keyword>
<dbReference type="InterPro" id="IPR049638">
    <property type="entry name" value="AK-HD"/>
</dbReference>
<keyword evidence="18" id="KW-0560">Oxidoreductase</keyword>
<dbReference type="GO" id="GO:0050661">
    <property type="term" value="F:NADP binding"/>
    <property type="evidence" value="ECO:0007669"/>
    <property type="project" value="InterPro"/>
</dbReference>
<comment type="similarity">
    <text evidence="7">In the C-terminal section; belongs to the homoserine dehydrogenase family.</text>
</comment>
<dbReference type="SUPFAM" id="SSF53633">
    <property type="entry name" value="Carbamate kinase-like"/>
    <property type="match status" value="1"/>
</dbReference>
<dbReference type="InterPro" id="IPR001342">
    <property type="entry name" value="HDH_cat"/>
</dbReference>
<keyword evidence="30" id="KW-1185">Reference proteome</keyword>
<dbReference type="NCBIfam" id="NF006959">
    <property type="entry name" value="PRK09436.1"/>
    <property type="match status" value="1"/>
</dbReference>
<keyword evidence="14" id="KW-0547">Nucleotide-binding</keyword>
<dbReference type="InterPro" id="IPR001341">
    <property type="entry name" value="Asp_kinase"/>
</dbReference>
<evidence type="ECO:0000256" key="15">
    <source>
        <dbReference type="ARBA" id="ARBA00022777"/>
    </source>
</evidence>
<evidence type="ECO:0000256" key="20">
    <source>
        <dbReference type="ARBA" id="ARBA00023053"/>
    </source>
</evidence>
<dbReference type="FunFam" id="3.40.50.720:FF:000083">
    <property type="entry name" value="Bifunctional aspartokinase/homoserine dehydrogenase"/>
    <property type="match status" value="1"/>
</dbReference>
<evidence type="ECO:0000256" key="2">
    <source>
        <dbReference type="ARBA" id="ARBA00004766"/>
    </source>
</evidence>
<dbReference type="PANTHER" id="PTHR43070:SF3">
    <property type="entry name" value="HOMOSERINE DEHYDROGENASE"/>
    <property type="match status" value="1"/>
</dbReference>
<comment type="pathway">
    <text evidence="2">Amino-acid biosynthesis; L-lysine biosynthesis via DAP pathway; (S)-tetrahydrodipicolinate from L-aspartate: step 1/4.</text>
</comment>
<accession>A0A1G8JLE4</accession>
<dbReference type="InterPro" id="IPR036393">
    <property type="entry name" value="AceGlu_kinase-like_sf"/>
</dbReference>
<dbReference type="OrthoDB" id="9799110at2"/>
<keyword evidence="12" id="KW-0791">Threonine biosynthesis</keyword>
<dbReference type="Gene3D" id="3.40.1160.10">
    <property type="entry name" value="Acetylglutamate kinase-like"/>
    <property type="match status" value="1"/>
</dbReference>
<dbReference type="Gene3D" id="3.40.50.720">
    <property type="entry name" value="NAD(P)-binding Rossmann-like Domain"/>
    <property type="match status" value="1"/>
</dbReference>
<keyword evidence="22" id="KW-0486">Methionine biosynthesis</keyword>
<evidence type="ECO:0000259" key="28">
    <source>
        <dbReference type="PROSITE" id="PS51671"/>
    </source>
</evidence>
<keyword evidence="19" id="KW-0520">NAD</keyword>
<dbReference type="GO" id="GO:0009089">
    <property type="term" value="P:lysine biosynthetic process via diaminopimelate"/>
    <property type="evidence" value="ECO:0007669"/>
    <property type="project" value="UniProtKB-UniPathway"/>
</dbReference>
<evidence type="ECO:0000256" key="11">
    <source>
        <dbReference type="ARBA" id="ARBA00022679"/>
    </source>
</evidence>
<keyword evidence="17" id="KW-0521">NADP</keyword>
<evidence type="ECO:0000256" key="16">
    <source>
        <dbReference type="ARBA" id="ARBA00022840"/>
    </source>
</evidence>
<dbReference type="CDD" id="cd04243">
    <property type="entry name" value="AAK_AK-HSDH-like"/>
    <property type="match status" value="1"/>
</dbReference>
<dbReference type="GO" id="GO:0009086">
    <property type="term" value="P:methionine biosynthetic process"/>
    <property type="evidence" value="ECO:0007669"/>
    <property type="project" value="UniProtKB-KW"/>
</dbReference>
<evidence type="ECO:0000256" key="13">
    <source>
        <dbReference type="ARBA" id="ARBA00022723"/>
    </source>
</evidence>
<dbReference type="PIRSF" id="PIRSF000727">
    <property type="entry name" value="ThrA"/>
    <property type="match status" value="1"/>
</dbReference>
<comment type="subunit">
    <text evidence="9">Homotetramer.</text>
</comment>
<evidence type="ECO:0000256" key="25">
    <source>
        <dbReference type="ARBA" id="ARBA00048561"/>
    </source>
</evidence>
<dbReference type="RefSeq" id="WP_092470182.1">
    <property type="nucleotide sequence ID" value="NZ_FNCZ01000009.1"/>
</dbReference>
<evidence type="ECO:0000256" key="4">
    <source>
        <dbReference type="ARBA" id="ARBA00005056"/>
    </source>
</evidence>
<dbReference type="InterPro" id="IPR045865">
    <property type="entry name" value="ACT-like_dom_sf"/>
</dbReference>
<dbReference type="AlphaFoldDB" id="A0A1G8JLE4"/>
<dbReference type="GO" id="GO:0046872">
    <property type="term" value="F:metal ion binding"/>
    <property type="evidence" value="ECO:0007669"/>
    <property type="project" value="UniProtKB-KW"/>
</dbReference>
<dbReference type="GO" id="GO:0004072">
    <property type="term" value="F:aspartate kinase activity"/>
    <property type="evidence" value="ECO:0007669"/>
    <property type="project" value="UniProtKB-EC"/>
</dbReference>
<comment type="pathway">
    <text evidence="5">Amino-acid biosynthesis; L-methionine biosynthesis via de novo pathway; L-homoserine from L-aspartate: step 3/3.</text>
</comment>
<evidence type="ECO:0000256" key="1">
    <source>
        <dbReference type="ARBA" id="ARBA00001920"/>
    </source>
</evidence>
<reference evidence="30" key="1">
    <citation type="submission" date="2016-10" db="EMBL/GenBank/DDBJ databases">
        <authorList>
            <person name="Varghese N."/>
            <person name="Submissions S."/>
        </authorList>
    </citation>
    <scope>NUCLEOTIDE SEQUENCE [LARGE SCALE GENOMIC DNA]</scope>
    <source>
        <strain evidence="30">DSM 15363</strain>
    </source>
</reference>
<dbReference type="InterPro" id="IPR042199">
    <property type="entry name" value="AsparK_Bifunc_asparK/hSer_DH"/>
</dbReference>
<dbReference type="InterPro" id="IPR002912">
    <property type="entry name" value="ACT_dom"/>
</dbReference>
<dbReference type="InterPro" id="IPR001048">
    <property type="entry name" value="Asp/Glu/Uridylate_kinase"/>
</dbReference>
<evidence type="ECO:0000256" key="10">
    <source>
        <dbReference type="ARBA" id="ARBA00022605"/>
    </source>
</evidence>
<dbReference type="GO" id="GO:0009088">
    <property type="term" value="P:threonine biosynthetic process"/>
    <property type="evidence" value="ECO:0007669"/>
    <property type="project" value="UniProtKB-UniPathway"/>
</dbReference>
<comment type="pathway">
    <text evidence="4">Amino-acid biosynthesis; L-threonine biosynthesis; L-threonine from L-aspartate: step 3/5.</text>
</comment>
<comment type="pathway">
    <text evidence="3">Amino-acid biosynthesis; L-methionine biosynthesis via de novo pathway; L-homoserine from L-aspartate: step 1/3.</text>
</comment>
<evidence type="ECO:0000256" key="17">
    <source>
        <dbReference type="ARBA" id="ARBA00022857"/>
    </source>
</evidence>
<dbReference type="Pfam" id="PF03447">
    <property type="entry name" value="NAD_binding_3"/>
    <property type="match status" value="1"/>
</dbReference>
<dbReference type="InterPro" id="IPR036291">
    <property type="entry name" value="NAD(P)-bd_dom_sf"/>
</dbReference>
<dbReference type="PROSITE" id="PS00324">
    <property type="entry name" value="ASPARTOKINASE"/>
    <property type="match status" value="1"/>
</dbReference>
<dbReference type="UniPathway" id="UPA00050">
    <property type="reaction ID" value="UER00063"/>
</dbReference>
<gene>
    <name evidence="29" type="ORF">SAMN04489796_109115</name>
</gene>
<evidence type="ECO:0000313" key="30">
    <source>
        <dbReference type="Proteomes" id="UP000199492"/>
    </source>
</evidence>
<evidence type="ECO:0000256" key="27">
    <source>
        <dbReference type="ARBA" id="ARBA00049031"/>
    </source>
</evidence>
<dbReference type="UniPathway" id="UPA00034">
    <property type="reaction ID" value="UER00015"/>
</dbReference>
<dbReference type="PANTHER" id="PTHR43070">
    <property type="match status" value="1"/>
</dbReference>
<comment type="catalytic activity">
    <reaction evidence="27">
        <text>L-homoserine + NAD(+) = L-aspartate 4-semialdehyde + NADH + H(+)</text>
        <dbReference type="Rhea" id="RHEA:15757"/>
        <dbReference type="ChEBI" id="CHEBI:15378"/>
        <dbReference type="ChEBI" id="CHEBI:57476"/>
        <dbReference type="ChEBI" id="CHEBI:57540"/>
        <dbReference type="ChEBI" id="CHEBI:57945"/>
        <dbReference type="ChEBI" id="CHEBI:537519"/>
        <dbReference type="EC" id="1.1.1.3"/>
    </reaction>
    <physiologicalReaction direction="right-to-left" evidence="27">
        <dbReference type="Rhea" id="RHEA:15759"/>
    </physiologicalReaction>
</comment>
<dbReference type="PROSITE" id="PS51671">
    <property type="entry name" value="ACT"/>
    <property type="match status" value="1"/>
</dbReference>
<dbReference type="Proteomes" id="UP000199492">
    <property type="component" value="Unassembled WGS sequence"/>
</dbReference>